<evidence type="ECO:0008006" key="5">
    <source>
        <dbReference type="Google" id="ProtNLM"/>
    </source>
</evidence>
<reference evidence="3 4" key="1">
    <citation type="submission" date="2015-01" db="EMBL/GenBank/DDBJ databases">
        <title>Evolution of Trichinella species and genotypes.</title>
        <authorList>
            <person name="Korhonen P.K."/>
            <person name="Edoardo P."/>
            <person name="Giuseppe L.R."/>
            <person name="Gasser R.B."/>
        </authorList>
    </citation>
    <scope>NUCLEOTIDE SEQUENCE [LARGE SCALE GENOMIC DNA]</scope>
    <source>
        <strain evidence="3">ISS1029</strain>
    </source>
</reference>
<keyword evidence="1" id="KW-0547">Nucleotide-binding</keyword>
<feature type="transmembrane region" description="Helical" evidence="2">
    <location>
        <begin position="12"/>
        <end position="31"/>
    </location>
</feature>
<name>A0A0V1I3G5_9BILA</name>
<evidence type="ECO:0000313" key="3">
    <source>
        <dbReference type="EMBL" id="KRZ17450.1"/>
    </source>
</evidence>
<keyword evidence="4" id="KW-1185">Reference proteome</keyword>
<gene>
    <name evidence="3" type="ORF">T11_571</name>
</gene>
<dbReference type="Proteomes" id="UP000055024">
    <property type="component" value="Unassembled WGS sequence"/>
</dbReference>
<proteinExistence type="predicted"/>
<evidence type="ECO:0000256" key="2">
    <source>
        <dbReference type="SAM" id="Phobius"/>
    </source>
</evidence>
<sequence>MKVKFAEQKTDMGLCSWLIIVNIALFPYFSATADEIDAAPSDFFIHTFLSKASTQKRLGGRNFPMVSLDLQPLIRAAIAKPDVYVPTPAKRPGARFRGLQPQAWRFYWKKNRPVKRQPNNPLVWIDIDDDQDSAEMKNKQKRGGGRYVNWHFANDADWKRGGGRYFPWYDGPWSHYWKTVPILTVVLRVLFVHLTNKLSLVLCLIVIATASKQISVRTNLLPSAITTIREKLFYSTNSTTTTLKQTVDYTALYTEFSPHSYYYYYYFYFYNSLYNRQLLPVFDVTFARNKLLSVPTASCSTVQFIVMQNSVRNTVEINEVLVGVNETPWHVKSYLGKGCFGAIVVAVNKETGQEAALKLEDANQEIRRLRL</sequence>
<keyword evidence="2" id="KW-1133">Transmembrane helix</keyword>
<dbReference type="STRING" id="268475.A0A0V1I3G5"/>
<dbReference type="GO" id="GO:0005524">
    <property type="term" value="F:ATP binding"/>
    <property type="evidence" value="ECO:0007669"/>
    <property type="project" value="UniProtKB-UniRule"/>
</dbReference>
<dbReference type="OrthoDB" id="5912800at2759"/>
<comment type="caution">
    <text evidence="3">The sequence shown here is derived from an EMBL/GenBank/DDBJ whole genome shotgun (WGS) entry which is preliminary data.</text>
</comment>
<keyword evidence="2" id="KW-0472">Membrane</keyword>
<evidence type="ECO:0000256" key="1">
    <source>
        <dbReference type="PROSITE-ProRule" id="PRU10141"/>
    </source>
</evidence>
<evidence type="ECO:0000313" key="4">
    <source>
        <dbReference type="Proteomes" id="UP000055024"/>
    </source>
</evidence>
<dbReference type="EMBL" id="JYDP01000007">
    <property type="protein sequence ID" value="KRZ17450.1"/>
    <property type="molecule type" value="Genomic_DNA"/>
</dbReference>
<keyword evidence="1" id="KW-0067">ATP-binding</keyword>
<dbReference type="PROSITE" id="PS00107">
    <property type="entry name" value="PROTEIN_KINASE_ATP"/>
    <property type="match status" value="1"/>
</dbReference>
<keyword evidence="2" id="KW-0812">Transmembrane</keyword>
<protein>
    <recommendedName>
        <fullName evidence="5">Protein kinase domain-containing protein</fullName>
    </recommendedName>
</protein>
<dbReference type="InterPro" id="IPR017441">
    <property type="entry name" value="Protein_kinase_ATP_BS"/>
</dbReference>
<organism evidence="3 4">
    <name type="scientific">Trichinella zimbabwensis</name>
    <dbReference type="NCBI Taxonomy" id="268475"/>
    <lineage>
        <taxon>Eukaryota</taxon>
        <taxon>Metazoa</taxon>
        <taxon>Ecdysozoa</taxon>
        <taxon>Nematoda</taxon>
        <taxon>Enoplea</taxon>
        <taxon>Dorylaimia</taxon>
        <taxon>Trichinellida</taxon>
        <taxon>Trichinellidae</taxon>
        <taxon>Trichinella</taxon>
    </lineage>
</organism>
<feature type="binding site" evidence="1">
    <location>
        <position position="358"/>
    </location>
    <ligand>
        <name>ATP</name>
        <dbReference type="ChEBI" id="CHEBI:30616"/>
    </ligand>
</feature>
<dbReference type="Gene3D" id="3.30.200.20">
    <property type="entry name" value="Phosphorylase Kinase, domain 1"/>
    <property type="match status" value="1"/>
</dbReference>
<accession>A0A0V1I3G5</accession>
<dbReference type="AlphaFoldDB" id="A0A0V1I3G5"/>